<comment type="caution">
    <text evidence="2">The sequence shown here is derived from an EMBL/GenBank/DDBJ whole genome shotgun (WGS) entry which is preliminary data.</text>
</comment>
<feature type="compositionally biased region" description="Acidic residues" evidence="1">
    <location>
        <begin position="38"/>
        <end position="57"/>
    </location>
</feature>
<evidence type="ECO:0008006" key="4">
    <source>
        <dbReference type="Google" id="ProtNLM"/>
    </source>
</evidence>
<sequence>MSDATEPTVKAVQKNDDGNWYYVVTKDGVEGPKVGPYDTEEEAIADGEESLAEDDIA</sequence>
<name>A0ABU0S7D4_9HYPH</name>
<reference evidence="2 3" key="1">
    <citation type="submission" date="2023-07" db="EMBL/GenBank/DDBJ databases">
        <title>Comparative genomics of wheat-associated soil bacteria to identify genetic determinants of phenazine resistance.</title>
        <authorList>
            <person name="Mouncey N."/>
        </authorList>
    </citation>
    <scope>NUCLEOTIDE SEQUENCE [LARGE SCALE GENOMIC DNA]</scope>
    <source>
        <strain evidence="2 3">W4I11</strain>
    </source>
</reference>
<proteinExistence type="predicted"/>
<feature type="region of interest" description="Disordered" evidence="1">
    <location>
        <begin position="32"/>
        <end position="57"/>
    </location>
</feature>
<dbReference type="RefSeq" id="WP_307279543.1">
    <property type="nucleotide sequence ID" value="NZ_JAUSZT010000003.1"/>
</dbReference>
<accession>A0ABU0S7D4</accession>
<gene>
    <name evidence="2" type="ORF">QFZ34_001763</name>
</gene>
<organism evidence="2 3">
    <name type="scientific">Phyllobacterium ifriqiyense</name>
    <dbReference type="NCBI Taxonomy" id="314238"/>
    <lineage>
        <taxon>Bacteria</taxon>
        <taxon>Pseudomonadati</taxon>
        <taxon>Pseudomonadota</taxon>
        <taxon>Alphaproteobacteria</taxon>
        <taxon>Hyphomicrobiales</taxon>
        <taxon>Phyllobacteriaceae</taxon>
        <taxon>Phyllobacterium</taxon>
    </lineage>
</organism>
<protein>
    <recommendedName>
        <fullName evidence="4">DUF2188 domain-containing protein</fullName>
    </recommendedName>
</protein>
<keyword evidence="3" id="KW-1185">Reference proteome</keyword>
<dbReference type="Proteomes" id="UP001237780">
    <property type="component" value="Unassembled WGS sequence"/>
</dbReference>
<evidence type="ECO:0000313" key="3">
    <source>
        <dbReference type="Proteomes" id="UP001237780"/>
    </source>
</evidence>
<evidence type="ECO:0000313" key="2">
    <source>
        <dbReference type="EMBL" id="MDQ0996581.1"/>
    </source>
</evidence>
<dbReference type="EMBL" id="JAUSZT010000003">
    <property type="protein sequence ID" value="MDQ0996581.1"/>
    <property type="molecule type" value="Genomic_DNA"/>
</dbReference>
<evidence type="ECO:0000256" key="1">
    <source>
        <dbReference type="SAM" id="MobiDB-lite"/>
    </source>
</evidence>